<dbReference type="Pfam" id="PF02810">
    <property type="entry name" value="SEC-C"/>
    <property type="match status" value="1"/>
</dbReference>
<dbReference type="Proteomes" id="UP001303902">
    <property type="component" value="Chromosome"/>
</dbReference>
<dbReference type="EMBL" id="CP129118">
    <property type="protein sequence ID" value="WOV87865.1"/>
    <property type="molecule type" value="Genomic_DNA"/>
</dbReference>
<gene>
    <name evidence="1" type="ORF">QWT69_01735</name>
</gene>
<dbReference type="SUPFAM" id="SSF103642">
    <property type="entry name" value="Sec-C motif"/>
    <property type="match status" value="1"/>
</dbReference>
<evidence type="ECO:0000313" key="2">
    <source>
        <dbReference type="Proteomes" id="UP001303902"/>
    </source>
</evidence>
<keyword evidence="2" id="KW-1185">Reference proteome</keyword>
<name>A0ABZ0L5L6_9BACL</name>
<dbReference type="Gene3D" id="1.25.40.10">
    <property type="entry name" value="Tetratricopeptide repeat domain"/>
    <property type="match status" value="1"/>
</dbReference>
<sequence length="607" mass="68910">MIGRNDPCSCGSGKKYKKCCGKQGPDLIELIVNEELDLVLSTFFDAYPKGEDRKEMIRIMREWIIRLSDSWSKEDIEEAASEFYLFIQNPQGWHAYIQEQLSKTKREAVLTILKAWDKPFLLLAEIVGSDDGMLRVRQLFTDEEFHVTRNEGMPADEGTLLFGTVLRDQRKREDAIAPVSSMMFLAKWSKQTKQSLMELRESQASKPVDEFLKDHTLDIYELFIKRSMASLNELVEEVLDPAKLDALKALEVGLREMKQDSGAREIMHKLAVAYFLNDHADMDAGDDFVAAAVWTGMKIGIVRDVEASEAEIADQFRSSAEGMGKYVNNLTSLYEEMMDSFDEPMAVQVYDIGTAPRQSEKGLWETAMTTAGVVQPERKPGVDEGRAQLLAYEAFAADDDEKRRDLAAKALKISPEHPDALLLEAMDEKDQSRASELYEHAIRNASKTFEPGENPWMNLPNHPFMRAAFAYGVHLFMHRDYGEAGDVFKDLVRMNSTDNQGARYEAVASLIHAERFNEAAEILVRYEKGSQMDATYLYLDWKLEFEASGGKSEEAEAMLDKAIKANSHVMHLKTFKVKTINYPMQMTIQPGSEEEARYIWLLVNGPN</sequence>
<dbReference type="RefSeq" id="WP_317968368.1">
    <property type="nucleotide sequence ID" value="NZ_CP129118.1"/>
</dbReference>
<proteinExistence type="predicted"/>
<protein>
    <submittedName>
        <fullName evidence="1">SEC-C metal-binding domain-containing protein</fullName>
    </submittedName>
</protein>
<dbReference type="Gene3D" id="3.10.450.50">
    <property type="match status" value="1"/>
</dbReference>
<organism evidence="1 2">
    <name type="scientific">Sporosarcina oncorhynchi</name>
    <dbReference type="NCBI Taxonomy" id="3056444"/>
    <lineage>
        <taxon>Bacteria</taxon>
        <taxon>Bacillati</taxon>
        <taxon>Bacillota</taxon>
        <taxon>Bacilli</taxon>
        <taxon>Bacillales</taxon>
        <taxon>Caryophanaceae</taxon>
        <taxon>Sporosarcina</taxon>
    </lineage>
</organism>
<dbReference type="InterPro" id="IPR004027">
    <property type="entry name" value="SEC_C_motif"/>
</dbReference>
<dbReference type="InterPro" id="IPR011990">
    <property type="entry name" value="TPR-like_helical_dom_sf"/>
</dbReference>
<accession>A0ABZ0L5L6</accession>
<dbReference type="SUPFAM" id="SSF48452">
    <property type="entry name" value="TPR-like"/>
    <property type="match status" value="1"/>
</dbReference>
<evidence type="ECO:0000313" key="1">
    <source>
        <dbReference type="EMBL" id="WOV87865.1"/>
    </source>
</evidence>
<reference evidence="1 2" key="1">
    <citation type="submission" date="2023-06" db="EMBL/GenBank/DDBJ databases">
        <title>Sporosarcina sp. nov., isolated from Korean tranditional fermented seafood 'Jeotgal'.</title>
        <authorList>
            <person name="Yang A.I."/>
            <person name="Shin N.-R."/>
        </authorList>
    </citation>
    <scope>NUCLEOTIDE SEQUENCE [LARGE SCALE GENOMIC DNA]</scope>
    <source>
        <strain evidence="1 2">T2O-4</strain>
    </source>
</reference>